<dbReference type="Pfam" id="PF01063">
    <property type="entry name" value="Aminotran_4"/>
    <property type="match status" value="1"/>
</dbReference>
<evidence type="ECO:0000313" key="2">
    <source>
        <dbReference type="Proteomes" id="UP000000493"/>
    </source>
</evidence>
<evidence type="ECO:0000313" key="1">
    <source>
        <dbReference type="EMBL" id="AEI47204.1"/>
    </source>
</evidence>
<dbReference type="RefSeq" id="WP_013926526.1">
    <property type="nucleotide sequence ID" value="NC_015703.1"/>
</dbReference>
<keyword evidence="2" id="KW-1185">Reference proteome</keyword>
<dbReference type="Gene3D" id="3.20.10.10">
    <property type="entry name" value="D-amino Acid Aminotransferase, subunit A, domain 2"/>
    <property type="match status" value="1"/>
</dbReference>
<dbReference type="Proteomes" id="UP000000493">
    <property type="component" value="Chromosome"/>
</dbReference>
<evidence type="ECO:0008006" key="3">
    <source>
        <dbReference type="Google" id="ProtNLM"/>
    </source>
</evidence>
<dbReference type="AlphaFoldDB" id="A0A7U4E4L0"/>
<reference evidence="1 2" key="2">
    <citation type="journal article" date="2012" name="Stand. Genomic Sci.">
        <title>Complete genome sequence of the aquatic bacterium Runella slithyformis type strain (LSU 4(T)).</title>
        <authorList>
            <person name="Copeland A."/>
            <person name="Zhang X."/>
            <person name="Misra M."/>
            <person name="Lapidus A."/>
            <person name="Nolan M."/>
            <person name="Lucas S."/>
            <person name="Deshpande S."/>
            <person name="Cheng J.F."/>
            <person name="Tapia R."/>
            <person name="Goodwin L.A."/>
            <person name="Pitluck S."/>
            <person name="Liolios K."/>
            <person name="Pagani I."/>
            <person name="Ivanova N."/>
            <person name="Mikhailova N."/>
            <person name="Pati A."/>
            <person name="Chen A."/>
            <person name="Palaniappan K."/>
            <person name="Land M."/>
            <person name="Hauser L."/>
            <person name="Pan C."/>
            <person name="Jeffries C.D."/>
            <person name="Detter J.C."/>
            <person name="Brambilla E.M."/>
            <person name="Rohde M."/>
            <person name="Djao O.D."/>
            <person name="Goker M."/>
            <person name="Sikorski J."/>
            <person name="Tindall B.J."/>
            <person name="Woyke T."/>
            <person name="Bristow J."/>
            <person name="Eisen J.A."/>
            <person name="Markowitz V."/>
            <person name="Hugenholtz P."/>
            <person name="Kyrpides N.C."/>
            <person name="Klenk H.P."/>
            <person name="Mavromatis K."/>
        </authorList>
    </citation>
    <scope>NUCLEOTIDE SEQUENCE [LARGE SCALE GENOMIC DNA]</scope>
    <source>
        <strain evidence="2">ATCC 29530 / DSM 19594 / LMG 11500 / NCIMB 11436 / LSU 4</strain>
    </source>
</reference>
<dbReference type="Gene3D" id="3.30.470.10">
    <property type="match status" value="1"/>
</dbReference>
<reference evidence="2" key="1">
    <citation type="submission" date="2011-06" db="EMBL/GenBank/DDBJ databases">
        <title>The complete genome of chromosome of Runella slithyformis DSM 19594.</title>
        <authorList>
            <consortium name="US DOE Joint Genome Institute (JGI-PGF)"/>
            <person name="Lucas S."/>
            <person name="Han J."/>
            <person name="Lapidus A."/>
            <person name="Bruce D."/>
            <person name="Goodwin L."/>
            <person name="Pitluck S."/>
            <person name="Peters L."/>
            <person name="Kyrpides N."/>
            <person name="Mavromatis K."/>
            <person name="Ivanova N."/>
            <person name="Ovchinnikova G."/>
            <person name="Zhang X."/>
            <person name="Misra M."/>
            <person name="Detter J.C."/>
            <person name="Tapia R."/>
            <person name="Han C."/>
            <person name="Land M."/>
            <person name="Hauser L."/>
            <person name="Markowitz V."/>
            <person name="Cheng J.-F."/>
            <person name="Hugenholtz P."/>
            <person name="Woyke T."/>
            <person name="Wu D."/>
            <person name="Tindall B."/>
            <person name="Faehrich R."/>
            <person name="Brambilla E."/>
            <person name="Klenk H.-P."/>
            <person name="Eisen J.A."/>
        </authorList>
    </citation>
    <scope>NUCLEOTIDE SEQUENCE [LARGE SCALE GENOMIC DNA]</scope>
    <source>
        <strain evidence="2">ATCC 29530 / DSM 19594 / LMG 11500 / NCIMB 11436 / LSU 4</strain>
    </source>
</reference>
<sequence>MSSILCIETICLKDGQLVNLNYHNERLNRTRSAYFGETEKWDLNALIVLPSELNQGLYKCRLTYGEVVEKVEFEPYRPRPVGSLRLVEDDGIVYDFKFKDRTELQQLFEKRGEADDVLIVKKGLITDTSYANIVFWDGEQWVTPAAPLLQGTKRAQLLKEGMIVEQKIRAQDVPKYSHARLINALLDFETTPDIPVEDIR</sequence>
<organism evidence="1 2">
    <name type="scientific">Runella slithyformis (strain ATCC 29530 / DSM 19594 / LMG 11500 / NCIMB 11436 / LSU 4)</name>
    <dbReference type="NCBI Taxonomy" id="761193"/>
    <lineage>
        <taxon>Bacteria</taxon>
        <taxon>Pseudomonadati</taxon>
        <taxon>Bacteroidota</taxon>
        <taxon>Cytophagia</taxon>
        <taxon>Cytophagales</taxon>
        <taxon>Spirosomataceae</taxon>
        <taxon>Runella</taxon>
    </lineage>
</organism>
<dbReference type="InterPro" id="IPR001544">
    <property type="entry name" value="Aminotrans_IV"/>
</dbReference>
<proteinExistence type="predicted"/>
<dbReference type="KEGG" id="rsi:Runsl_0764"/>
<dbReference type="SUPFAM" id="SSF56752">
    <property type="entry name" value="D-aminoacid aminotransferase-like PLP-dependent enzymes"/>
    <property type="match status" value="1"/>
</dbReference>
<dbReference type="InterPro" id="IPR043132">
    <property type="entry name" value="BCAT-like_C"/>
</dbReference>
<dbReference type="InterPro" id="IPR036038">
    <property type="entry name" value="Aminotransferase-like"/>
</dbReference>
<name>A0A7U4E4L0_RUNSL</name>
<accession>A0A7U4E4L0</accession>
<dbReference type="EMBL" id="CP002859">
    <property type="protein sequence ID" value="AEI47204.1"/>
    <property type="molecule type" value="Genomic_DNA"/>
</dbReference>
<dbReference type="GO" id="GO:0003824">
    <property type="term" value="F:catalytic activity"/>
    <property type="evidence" value="ECO:0007669"/>
    <property type="project" value="InterPro"/>
</dbReference>
<gene>
    <name evidence="1" type="ordered locus">Runsl_0764</name>
</gene>
<protein>
    <recommendedName>
        <fullName evidence="3">4-amino-4-deoxychorismate lyase</fullName>
    </recommendedName>
</protein>
<dbReference type="InterPro" id="IPR043131">
    <property type="entry name" value="BCAT-like_N"/>
</dbReference>